<dbReference type="Gramene" id="rna-AYBTSS11_LOCUS4731">
    <property type="protein sequence ID" value="CAJ1930365.1"/>
    <property type="gene ID" value="gene-AYBTSS11_LOCUS4731"/>
</dbReference>
<evidence type="ECO:0000313" key="4">
    <source>
        <dbReference type="Proteomes" id="UP001189624"/>
    </source>
</evidence>
<sequence length="106" mass="11976">MAKSFLTEDSTSKFEEENEDPLLAKTLSIRPSTADDFPPSYEGDPFLNPSKAEFSHLSQIKWECPPSFALNSKWCVATGEESREKIVQSLREMRGFEAVYPGITVR</sequence>
<name>A0AA86S268_9FABA</name>
<dbReference type="AlphaFoldDB" id="A0AA86S268"/>
<dbReference type="PANTHER" id="PTHR33400:SF9">
    <property type="entry name" value="C3H1-TYPE DOMAIN-CONTAINING PROTEIN"/>
    <property type="match status" value="1"/>
</dbReference>
<proteinExistence type="predicted"/>
<keyword evidence="1" id="KW-0238">DNA-binding</keyword>
<evidence type="ECO:0000256" key="1">
    <source>
        <dbReference type="ARBA" id="ARBA00023125"/>
    </source>
</evidence>
<organism evidence="3 4">
    <name type="scientific">Sphenostylis stenocarpa</name>
    <dbReference type="NCBI Taxonomy" id="92480"/>
    <lineage>
        <taxon>Eukaryota</taxon>
        <taxon>Viridiplantae</taxon>
        <taxon>Streptophyta</taxon>
        <taxon>Embryophyta</taxon>
        <taxon>Tracheophyta</taxon>
        <taxon>Spermatophyta</taxon>
        <taxon>Magnoliopsida</taxon>
        <taxon>eudicotyledons</taxon>
        <taxon>Gunneridae</taxon>
        <taxon>Pentapetalae</taxon>
        <taxon>rosids</taxon>
        <taxon>fabids</taxon>
        <taxon>Fabales</taxon>
        <taxon>Fabaceae</taxon>
        <taxon>Papilionoideae</taxon>
        <taxon>50 kb inversion clade</taxon>
        <taxon>NPAAA clade</taxon>
        <taxon>indigoferoid/millettioid clade</taxon>
        <taxon>Phaseoleae</taxon>
        <taxon>Sphenostylis</taxon>
    </lineage>
</organism>
<protein>
    <submittedName>
        <fullName evidence="3">Uncharacterized protein</fullName>
    </submittedName>
</protein>
<dbReference type="PANTHER" id="PTHR33400">
    <property type="entry name" value="ZINC FINGER CCCH DOMAIN-CONTAINING PROTEIN 6-RELATED"/>
    <property type="match status" value="1"/>
</dbReference>
<gene>
    <name evidence="3" type="ORF">AYBTSS11_LOCUS4731</name>
</gene>
<feature type="region of interest" description="Disordered" evidence="2">
    <location>
        <begin position="1"/>
        <end position="42"/>
    </location>
</feature>
<dbReference type="EMBL" id="OY731399">
    <property type="protein sequence ID" value="CAJ1930365.1"/>
    <property type="molecule type" value="Genomic_DNA"/>
</dbReference>
<dbReference type="GO" id="GO:0003677">
    <property type="term" value="F:DNA binding"/>
    <property type="evidence" value="ECO:0007669"/>
    <property type="project" value="UniProtKB-KW"/>
</dbReference>
<keyword evidence="4" id="KW-1185">Reference proteome</keyword>
<evidence type="ECO:0000313" key="3">
    <source>
        <dbReference type="EMBL" id="CAJ1930365.1"/>
    </source>
</evidence>
<accession>A0AA86S268</accession>
<reference evidence="3" key="1">
    <citation type="submission" date="2023-10" db="EMBL/GenBank/DDBJ databases">
        <authorList>
            <person name="Domelevo Entfellner J.-B."/>
        </authorList>
    </citation>
    <scope>NUCLEOTIDE SEQUENCE</scope>
</reference>
<evidence type="ECO:0000256" key="2">
    <source>
        <dbReference type="SAM" id="MobiDB-lite"/>
    </source>
</evidence>
<dbReference type="Proteomes" id="UP001189624">
    <property type="component" value="Chromosome 2"/>
</dbReference>